<evidence type="ECO:0000313" key="2">
    <source>
        <dbReference type="EMBL" id="VVC89882.1"/>
    </source>
</evidence>
<feature type="compositionally biased region" description="Polar residues" evidence="1">
    <location>
        <begin position="756"/>
        <end position="771"/>
    </location>
</feature>
<feature type="region of interest" description="Disordered" evidence="1">
    <location>
        <begin position="196"/>
        <end position="221"/>
    </location>
</feature>
<evidence type="ECO:0000256" key="1">
    <source>
        <dbReference type="SAM" id="MobiDB-lite"/>
    </source>
</evidence>
<feature type="region of interest" description="Disordered" evidence="1">
    <location>
        <begin position="626"/>
        <end position="646"/>
    </location>
</feature>
<accession>A0A5E4PWR2</accession>
<feature type="compositionally biased region" description="Basic residues" evidence="1">
    <location>
        <begin position="787"/>
        <end position="799"/>
    </location>
</feature>
<gene>
    <name evidence="2" type="ORF">LSINAPIS_LOCUS2916</name>
    <name evidence="3" type="ORF">LSINAPIS_LOCUS5561</name>
</gene>
<feature type="compositionally biased region" description="Low complexity" evidence="1">
    <location>
        <begin position="812"/>
        <end position="823"/>
    </location>
</feature>
<protein>
    <recommendedName>
        <fullName evidence="5">FAM21/CAPZIP domain-containing protein</fullName>
    </recommendedName>
</protein>
<keyword evidence="4" id="KW-1185">Reference proteome</keyword>
<dbReference type="EMBL" id="FZQP02001601">
    <property type="protein sequence ID" value="VVC93346.1"/>
    <property type="molecule type" value="Genomic_DNA"/>
</dbReference>
<feature type="region of interest" description="Disordered" evidence="1">
    <location>
        <begin position="1"/>
        <end position="42"/>
    </location>
</feature>
<evidence type="ECO:0000313" key="3">
    <source>
        <dbReference type="EMBL" id="VVC93346.1"/>
    </source>
</evidence>
<feature type="compositionally biased region" description="Basic and acidic residues" evidence="1">
    <location>
        <begin position="204"/>
        <end position="221"/>
    </location>
</feature>
<organism evidence="2 4">
    <name type="scientific">Leptidea sinapis</name>
    <dbReference type="NCBI Taxonomy" id="189913"/>
    <lineage>
        <taxon>Eukaryota</taxon>
        <taxon>Metazoa</taxon>
        <taxon>Ecdysozoa</taxon>
        <taxon>Arthropoda</taxon>
        <taxon>Hexapoda</taxon>
        <taxon>Insecta</taxon>
        <taxon>Pterygota</taxon>
        <taxon>Neoptera</taxon>
        <taxon>Endopterygota</taxon>
        <taxon>Lepidoptera</taxon>
        <taxon>Glossata</taxon>
        <taxon>Ditrysia</taxon>
        <taxon>Papilionoidea</taxon>
        <taxon>Pieridae</taxon>
        <taxon>Dismorphiinae</taxon>
        <taxon>Leptidea</taxon>
    </lineage>
</organism>
<dbReference type="Proteomes" id="UP000324832">
    <property type="component" value="Unassembled WGS sequence"/>
</dbReference>
<sequence>VKVRDEKIFNNNNETNRATNEIEEHDKNENVKKPVGGISLFGSNKNSDSIGAAILKRHQRKSSTEDEDFTETPKVCVEADKSAPKPSATAKNIIEDIFAKPKTVPVKAMLPKVEPNAKEVNVKKPKVDLFKDDLFDDFEDLFTSKVLSINTTQKSVDISSGTTNKTSKYNAKSMFDSDDELFSDVIPKKDVESSDITKTNKKVKTSENKDKSISDDDSHDELFDSESKAKKILEKEFSNINDIFNGSDDDLFFDKPDKVCRENKKLPPKTSIFDDQSDDDGFTSITNTNNEKKQNNDATKKVSTPLVNVKGEANACSRIIDGDPNKFNEEIQINKSPILFHSTETEVSSNIGIVSKQSTAVNVALNTATNVKIEEEKNESKTDVNSRLFSDVSISHNEKQSPSIFDDDELWPETVLNEKIVKPGTIKNQILKDSLFDSNTERSTVQREENLEIRPESVPQPRTVIESITQIYPDLIPYPDTKVEIRNEKVIEERSIQNVATDVSKNLEYSVPIVTDSFTNIFADLPPEFEKPKESKKSKNVNALFDDDSDDEALFFKKNDVNDEPNTDYGNQSFSIFHDEPPAIDVDSTSNLQSNKTIESVPDPFEDIISESNISETQKSYKINPDKDIQFTSPNQSLDSESKKYLDSEPCEHVEILNTDDFVRGDKLNAARHTTEEYKTIGKLKAVNLKIDVSTLLPGASPKKSILSEETDGSKDHSLGENITVGKLKSSDSDLNIDVTTAVTEVPQDKPKLRTENNGSNDTWKSVNFGQDSGMLDNKISKDRAKIQVKRRPSTRKARKEAVKKVTDLGGSFDSTDNSSSIDDSSKIEDLKTAEPTKSYETSLNDPEIENQPKSITK</sequence>
<feature type="compositionally biased region" description="Basic and acidic residues" evidence="1">
    <location>
        <begin position="20"/>
        <end position="32"/>
    </location>
</feature>
<feature type="region of interest" description="Disordered" evidence="1">
    <location>
        <begin position="264"/>
        <end position="298"/>
    </location>
</feature>
<reference evidence="2 4" key="1">
    <citation type="submission" date="2017-07" db="EMBL/GenBank/DDBJ databases">
        <authorList>
            <person name="Talla V."/>
            <person name="Backstrom N."/>
        </authorList>
    </citation>
    <scope>NUCLEOTIDE SEQUENCE [LARGE SCALE GENOMIC DNA]</scope>
</reference>
<feature type="non-terminal residue" evidence="2">
    <location>
        <position position="858"/>
    </location>
</feature>
<evidence type="ECO:0008006" key="5">
    <source>
        <dbReference type="Google" id="ProtNLM"/>
    </source>
</evidence>
<name>A0A5E4PWR2_9NEOP</name>
<feature type="region of interest" description="Disordered" evidence="1">
    <location>
        <begin position="701"/>
        <end position="720"/>
    </location>
</feature>
<feature type="non-terminal residue" evidence="2">
    <location>
        <position position="1"/>
    </location>
</feature>
<feature type="compositionally biased region" description="Low complexity" evidence="1">
    <location>
        <begin position="10"/>
        <end position="19"/>
    </location>
</feature>
<dbReference type="AlphaFoldDB" id="A0A5E4PWR2"/>
<feature type="compositionally biased region" description="Basic and acidic residues" evidence="1">
    <location>
        <begin position="824"/>
        <end position="835"/>
    </location>
</feature>
<dbReference type="EMBL" id="FZQP02000660">
    <property type="protein sequence ID" value="VVC89882.1"/>
    <property type="molecule type" value="Genomic_DNA"/>
</dbReference>
<feature type="region of interest" description="Disordered" evidence="1">
    <location>
        <begin position="746"/>
        <end position="858"/>
    </location>
</feature>
<feature type="compositionally biased region" description="Polar residues" evidence="1">
    <location>
        <begin position="630"/>
        <end position="639"/>
    </location>
</feature>
<evidence type="ECO:0000313" key="4">
    <source>
        <dbReference type="Proteomes" id="UP000324832"/>
    </source>
</evidence>
<proteinExistence type="predicted"/>